<reference evidence="4" key="1">
    <citation type="submission" date="2022-10" db="EMBL/GenBank/DDBJ databases">
        <title>Tapping the CABI collections for fungal endophytes: first genome assemblies for Collariella, Neodidymelliopsis, Ascochyta clinopodiicola, Didymella pomorum, Didymosphaeria variabile, Neocosmospora piperis and Neocucurbitaria cava.</title>
        <authorList>
            <person name="Hill R."/>
        </authorList>
    </citation>
    <scope>NUCLEOTIDE SEQUENCE</scope>
    <source>
        <strain evidence="4">IMI 356814</strain>
    </source>
</reference>
<dbReference type="InterPro" id="IPR044861">
    <property type="entry name" value="IPNS-like_FE2OG_OXY"/>
</dbReference>
<feature type="domain" description="Non-haem dioxygenase N-terminal" evidence="3">
    <location>
        <begin position="30"/>
        <end position="138"/>
    </location>
</feature>
<evidence type="ECO:0000313" key="4">
    <source>
        <dbReference type="EMBL" id="KAJ4363187.1"/>
    </source>
</evidence>
<feature type="domain" description="Isopenicillin N synthase-like Fe(2+) 2OG dioxygenase" evidence="2">
    <location>
        <begin position="215"/>
        <end position="300"/>
    </location>
</feature>
<evidence type="ECO:0000256" key="1">
    <source>
        <dbReference type="ARBA" id="ARBA00008056"/>
    </source>
</evidence>
<evidence type="ECO:0000259" key="3">
    <source>
        <dbReference type="Pfam" id="PF14226"/>
    </source>
</evidence>
<accession>A0A9W8Y0K2</accession>
<dbReference type="PANTHER" id="PTHR47990">
    <property type="entry name" value="2-OXOGLUTARATE (2OG) AND FE(II)-DEPENDENT OXYGENASE SUPERFAMILY PROTEIN-RELATED"/>
    <property type="match status" value="1"/>
</dbReference>
<evidence type="ECO:0000259" key="2">
    <source>
        <dbReference type="Pfam" id="PF03171"/>
    </source>
</evidence>
<dbReference type="Proteomes" id="UP001140560">
    <property type="component" value="Unassembled WGS sequence"/>
</dbReference>
<comment type="similarity">
    <text evidence="1">Belongs to the iron/ascorbate-dependent oxidoreductase family.</text>
</comment>
<comment type="caution">
    <text evidence="4">The sequence shown here is derived from an EMBL/GenBank/DDBJ whole genome shotgun (WGS) entry which is preliminary data.</text>
</comment>
<dbReference type="OrthoDB" id="406156at2759"/>
<gene>
    <name evidence="4" type="ORF">N0V83_010307</name>
</gene>
<dbReference type="InterPro" id="IPR027443">
    <property type="entry name" value="IPNS-like_sf"/>
</dbReference>
<dbReference type="Pfam" id="PF03171">
    <property type="entry name" value="2OG-FeII_Oxy"/>
    <property type="match status" value="1"/>
</dbReference>
<dbReference type="AlphaFoldDB" id="A0A9W8Y0K2"/>
<proteinExistence type="inferred from homology"/>
<dbReference type="SUPFAM" id="SSF51197">
    <property type="entry name" value="Clavaminate synthase-like"/>
    <property type="match status" value="1"/>
</dbReference>
<keyword evidence="5" id="KW-1185">Reference proteome</keyword>
<dbReference type="InterPro" id="IPR026992">
    <property type="entry name" value="DIOX_N"/>
</dbReference>
<dbReference type="FunFam" id="2.60.120.330:FF:000040">
    <property type="entry name" value="Chromosome 21, whole genome shotgun sequence"/>
    <property type="match status" value="1"/>
</dbReference>
<name>A0A9W8Y0K2_9PLEO</name>
<protein>
    <submittedName>
        <fullName evidence="4">Uncharacterized protein</fullName>
    </submittedName>
</protein>
<evidence type="ECO:0000313" key="5">
    <source>
        <dbReference type="Proteomes" id="UP001140560"/>
    </source>
</evidence>
<organism evidence="4 5">
    <name type="scientific">Neocucurbitaria cava</name>
    <dbReference type="NCBI Taxonomy" id="798079"/>
    <lineage>
        <taxon>Eukaryota</taxon>
        <taxon>Fungi</taxon>
        <taxon>Dikarya</taxon>
        <taxon>Ascomycota</taxon>
        <taxon>Pezizomycotina</taxon>
        <taxon>Dothideomycetes</taxon>
        <taxon>Pleosporomycetidae</taxon>
        <taxon>Pleosporales</taxon>
        <taxon>Pleosporineae</taxon>
        <taxon>Cucurbitariaceae</taxon>
        <taxon>Neocucurbitaria</taxon>
    </lineage>
</organism>
<dbReference type="Gene3D" id="2.60.120.330">
    <property type="entry name" value="B-lactam Antibiotic, Isopenicillin N Synthase, Chain"/>
    <property type="match status" value="1"/>
</dbReference>
<dbReference type="InterPro" id="IPR050231">
    <property type="entry name" value="Iron_ascorbate_oxido_reductase"/>
</dbReference>
<dbReference type="Pfam" id="PF14226">
    <property type="entry name" value="DIOX_N"/>
    <property type="match status" value="1"/>
</dbReference>
<sequence>MPSATYSGPPAIPKWSRPGKTAEILDWADIKVIDLSSFDEPGGKQKLAEELRDAVHHTGFFSVTGTGFTQEEVDRQYDIGQAYFDLPLEEKGDAKYRCDFAQGNYFGYRAANEKKIMGTSVLDNVESVNIPKFIPSNAKEPFHPFLQQYQSEIESFSRRSLALASKIFTLFSLILELPEDYFSSQHAYAAPSEDHLRYMIYRPRTAAEDAKVQNTWSRAHTDFGSLTLLWSQNVAGLQLKTPAGEWKYVPPVDNGIICNVGDTLDFWSAGYLKSTVHRVQRPPEDQAHIHRLGLFYFVRPGNEVDIKPAPSPLLKRLGLVPENVEEGKPVRGLEYVRERVKNYHDHGDYADMKGKKFKVGNLEIEDEAA</sequence>
<dbReference type="PRINTS" id="PR00682">
    <property type="entry name" value="IPNSYNTHASE"/>
</dbReference>
<dbReference type="EMBL" id="JAPEUY010000020">
    <property type="protein sequence ID" value="KAJ4363187.1"/>
    <property type="molecule type" value="Genomic_DNA"/>
</dbReference>